<dbReference type="Pfam" id="PF03640">
    <property type="entry name" value="Lipoprotein_15"/>
    <property type="match status" value="2"/>
</dbReference>
<reference evidence="3" key="1">
    <citation type="submission" date="2020-01" db="EMBL/GenBank/DDBJ databases">
        <title>'Steroidobacter agaridevorans' sp. nov., agar-degrading bacteria isolated from rhizosphere soils.</title>
        <authorList>
            <person name="Ikenaga M."/>
            <person name="Kataoka M."/>
            <person name="Murouchi A."/>
            <person name="Katsuragi S."/>
            <person name="Sakai M."/>
        </authorList>
    </citation>
    <scope>NUCLEOTIDE SEQUENCE [LARGE SCALE GENOMIC DNA]</scope>
    <source>
        <strain evidence="3">YU21-B</strain>
    </source>
</reference>
<dbReference type="AlphaFoldDB" id="A0A829YA40"/>
<dbReference type="PANTHER" id="PTHR39335:SF1">
    <property type="entry name" value="BLL4220 PROTEIN"/>
    <property type="match status" value="1"/>
</dbReference>
<keyword evidence="3" id="KW-1185">Reference proteome</keyword>
<dbReference type="InterPro" id="IPR005297">
    <property type="entry name" value="Lipoprotein_repeat"/>
</dbReference>
<accession>A0A829YA40</accession>
<evidence type="ECO:0008006" key="4">
    <source>
        <dbReference type="Google" id="ProtNLM"/>
    </source>
</evidence>
<evidence type="ECO:0000313" key="2">
    <source>
        <dbReference type="EMBL" id="GFE80040.1"/>
    </source>
</evidence>
<keyword evidence="1" id="KW-0732">Signal</keyword>
<gene>
    <name evidence="2" type="ORF">GCM10011487_20400</name>
</gene>
<evidence type="ECO:0000256" key="1">
    <source>
        <dbReference type="SAM" id="SignalP"/>
    </source>
</evidence>
<organism evidence="2 3">
    <name type="scientific">Steroidobacter agaridevorans</name>
    <dbReference type="NCBI Taxonomy" id="2695856"/>
    <lineage>
        <taxon>Bacteria</taxon>
        <taxon>Pseudomonadati</taxon>
        <taxon>Pseudomonadota</taxon>
        <taxon>Gammaproteobacteria</taxon>
        <taxon>Steroidobacterales</taxon>
        <taxon>Steroidobacteraceae</taxon>
        <taxon>Steroidobacter</taxon>
    </lineage>
</organism>
<dbReference type="EMBL" id="BLJN01000002">
    <property type="protein sequence ID" value="GFE80040.1"/>
    <property type="molecule type" value="Genomic_DNA"/>
</dbReference>
<sequence length="479" mass="52270">MRRLRGSVGVLAGATMCASLALAAQEQPIADYWQSASSTDKENYVRVPMPPGIQVVNTELDGPVFADANGKTLYIWPLTKLRNGDIGDRKDSGISSCTDEVQKVTSGLMSPYPGGLVLPNVEARKSCTQVWPPLIAPADAKPVGSGHNEWTTIKRADGKLQWSYGGYPLYTSDLDKKPGDVLGGTKIQRSGDGPAVRVPVGPPANVPPEFAGTDADPNRYGPLQTATGRLLTDHKGFSVYTWDGDEPNKSKCMRECLKDWAPVFAAVTAVPNGEWGIIERSPGIKQWTFRKKPLYTYVLDRSTRSLVGSDVPGWHNVYTQRAIAPPKDFTVQDSIAGQVLADAKGMTVYIYNCGDDARDQLACDHPDTEQAYRLAICGNSDPKLCQESFPYVPAAANAKSDSRLWSVMSIDPNTGRRATQGQAGASSVWAYRERPVYTCSLDRQPGDANCDSFGEFNGRRNGYRAFWLRDDFGNSAYSF</sequence>
<dbReference type="GO" id="GO:0043448">
    <property type="term" value="P:alkane catabolic process"/>
    <property type="evidence" value="ECO:0007669"/>
    <property type="project" value="TreeGrafter"/>
</dbReference>
<feature type="chain" id="PRO_5032761420" description="Lipoprotein" evidence="1">
    <location>
        <begin position="24"/>
        <end position="479"/>
    </location>
</feature>
<proteinExistence type="predicted"/>
<name>A0A829YA40_9GAMM</name>
<feature type="signal peptide" evidence="1">
    <location>
        <begin position="1"/>
        <end position="23"/>
    </location>
</feature>
<protein>
    <recommendedName>
        <fullName evidence="4">Lipoprotein</fullName>
    </recommendedName>
</protein>
<dbReference type="RefSeq" id="WP_161811778.1">
    <property type="nucleotide sequence ID" value="NZ_BLJN01000002.1"/>
</dbReference>
<comment type="caution">
    <text evidence="2">The sequence shown here is derived from an EMBL/GenBank/DDBJ whole genome shotgun (WGS) entry which is preliminary data.</text>
</comment>
<evidence type="ECO:0000313" key="3">
    <source>
        <dbReference type="Proteomes" id="UP000445000"/>
    </source>
</evidence>
<dbReference type="Proteomes" id="UP000445000">
    <property type="component" value="Unassembled WGS sequence"/>
</dbReference>
<dbReference type="PANTHER" id="PTHR39335">
    <property type="entry name" value="BLL4220 PROTEIN"/>
    <property type="match status" value="1"/>
</dbReference>